<dbReference type="Gene3D" id="3.40.50.10790">
    <property type="entry name" value="S-adenosyl-l-methionine hydroxide adenosyltransferase, N-terminal"/>
    <property type="match status" value="1"/>
</dbReference>
<evidence type="ECO:0000313" key="5">
    <source>
        <dbReference type="EMBL" id="MBL0739932.1"/>
    </source>
</evidence>
<dbReference type="SUPFAM" id="SSF101852">
    <property type="entry name" value="Bacterial fluorinating enzyme, C-terminal domain"/>
    <property type="match status" value="1"/>
</dbReference>
<feature type="domain" description="S-adenosyl-l-methionine hydroxide adenosyltransferase N-terminal" evidence="3">
    <location>
        <begin position="4"/>
        <end position="144"/>
    </location>
</feature>
<accession>A0ABS1KL27</accession>
<dbReference type="SUPFAM" id="SSF102522">
    <property type="entry name" value="Bacterial fluorinating enzyme, N-terminal domain"/>
    <property type="match status" value="1"/>
</dbReference>
<sequence>MAIVTLLTDSGESDHYVAAVKAKIISLNPGVRIEDISHQIKPADIAHAAFVLRAVFRDFPKGTVHLVGVDSTGNRGDAFIALQLEEHYFVGCDNGLFGLISDRPHQQLAELNTINPVTTTFPERDIFAHAAAKLASGVSITNLGKPMPMFKKMIDRQMKATKKQITGSIIRVDNMGNLITNITKDAFDVLSQGKGYTIQFGGEKFRRIHAQYSQAEEGECFIVFNSLNLLEVGIYKGNAAELLGLGYGGAVNVVFDE</sequence>
<dbReference type="Proteomes" id="UP000613030">
    <property type="component" value="Unassembled WGS sequence"/>
</dbReference>
<proteinExistence type="inferred from homology"/>
<comment type="similarity">
    <text evidence="2">Belongs to the SAM hydrolase / SAM-dependent halogenase family.</text>
</comment>
<dbReference type="EMBL" id="JAERRB010000001">
    <property type="protein sequence ID" value="MBL0739932.1"/>
    <property type="molecule type" value="Genomic_DNA"/>
</dbReference>
<evidence type="ECO:0000259" key="4">
    <source>
        <dbReference type="Pfam" id="PF20257"/>
    </source>
</evidence>
<dbReference type="Pfam" id="PF01887">
    <property type="entry name" value="SAM_HAT_N"/>
    <property type="match status" value="1"/>
</dbReference>
<gene>
    <name evidence="5" type="ORF">JI741_01820</name>
</gene>
<protein>
    <submittedName>
        <fullName evidence="5">SAM-dependent chlorinase/fluorinase</fullName>
    </submittedName>
</protein>
<organism evidence="5 6">
    <name type="scientific">Chryseolinea lacunae</name>
    <dbReference type="NCBI Taxonomy" id="2801331"/>
    <lineage>
        <taxon>Bacteria</taxon>
        <taxon>Pseudomonadati</taxon>
        <taxon>Bacteroidota</taxon>
        <taxon>Cytophagia</taxon>
        <taxon>Cytophagales</taxon>
        <taxon>Fulvivirgaceae</taxon>
        <taxon>Chryseolinea</taxon>
    </lineage>
</organism>
<feature type="domain" description="S-adenosyl-l-methionine hydroxide adenosyltransferase C-terminal" evidence="4">
    <location>
        <begin position="167"/>
        <end position="251"/>
    </location>
</feature>
<evidence type="ECO:0000256" key="1">
    <source>
        <dbReference type="ARBA" id="ARBA00022691"/>
    </source>
</evidence>
<name>A0ABS1KL27_9BACT</name>
<evidence type="ECO:0000313" key="6">
    <source>
        <dbReference type="Proteomes" id="UP000613030"/>
    </source>
</evidence>
<evidence type="ECO:0000256" key="2">
    <source>
        <dbReference type="ARBA" id="ARBA00024035"/>
    </source>
</evidence>
<dbReference type="InterPro" id="IPR046469">
    <property type="entry name" value="SAM_HAT_N"/>
</dbReference>
<dbReference type="Pfam" id="PF20257">
    <property type="entry name" value="SAM_HAT_C"/>
    <property type="match status" value="1"/>
</dbReference>
<comment type="caution">
    <text evidence="5">The sequence shown here is derived from an EMBL/GenBank/DDBJ whole genome shotgun (WGS) entry which is preliminary data.</text>
</comment>
<dbReference type="PANTHER" id="PTHR35092">
    <property type="entry name" value="CHLORINASE MJ1651"/>
    <property type="match status" value="1"/>
</dbReference>
<dbReference type="InterPro" id="IPR002747">
    <property type="entry name" value="SAM_OH_AdoTrfase"/>
</dbReference>
<dbReference type="PIRSF" id="PIRSF006779">
    <property type="entry name" value="UCP006779"/>
    <property type="match status" value="1"/>
</dbReference>
<keyword evidence="1" id="KW-0949">S-adenosyl-L-methionine</keyword>
<dbReference type="InterPro" id="IPR023227">
    <property type="entry name" value="SAM_OH_AdoTrfase_C_sf"/>
</dbReference>
<dbReference type="Gene3D" id="2.40.30.90">
    <property type="entry name" value="Bacterial fluorinating enzyme like"/>
    <property type="match status" value="1"/>
</dbReference>
<evidence type="ECO:0000259" key="3">
    <source>
        <dbReference type="Pfam" id="PF01887"/>
    </source>
</evidence>
<dbReference type="InterPro" id="IPR046470">
    <property type="entry name" value="SAM_HAT_C"/>
</dbReference>
<dbReference type="RefSeq" id="WP_202006893.1">
    <property type="nucleotide sequence ID" value="NZ_JAERRB010000001.1"/>
</dbReference>
<reference evidence="5 6" key="1">
    <citation type="submission" date="2021-01" db="EMBL/GenBank/DDBJ databases">
        <title>Chryseolinea sp. Jin1 Genome sequencing and assembly.</title>
        <authorList>
            <person name="Kim I."/>
        </authorList>
    </citation>
    <scope>NUCLEOTIDE SEQUENCE [LARGE SCALE GENOMIC DNA]</scope>
    <source>
        <strain evidence="5 6">Jin1</strain>
    </source>
</reference>
<dbReference type="InterPro" id="IPR023228">
    <property type="entry name" value="SAM_OH_AdoTrfase_N_sf"/>
</dbReference>
<keyword evidence="6" id="KW-1185">Reference proteome</keyword>
<dbReference type="PANTHER" id="PTHR35092:SF1">
    <property type="entry name" value="CHLORINASE MJ1651"/>
    <property type="match status" value="1"/>
</dbReference>